<dbReference type="InterPro" id="IPR043136">
    <property type="entry name" value="B30.2/SPRY_sf"/>
</dbReference>
<dbReference type="SMART" id="SM00449">
    <property type="entry name" value="SPRY"/>
    <property type="match status" value="1"/>
</dbReference>
<comment type="caution">
    <text evidence="8">The sequence shown here is derived from an EMBL/GenBank/DDBJ whole genome shotgun (WGS) entry which is preliminary data.</text>
</comment>
<dbReference type="InterPro" id="IPR003877">
    <property type="entry name" value="SPRY_dom"/>
</dbReference>
<keyword evidence="3" id="KW-0862">Zinc</keyword>
<dbReference type="SUPFAM" id="SSF57845">
    <property type="entry name" value="B-box zinc-binding domain"/>
    <property type="match status" value="1"/>
</dbReference>
<evidence type="ECO:0000259" key="6">
    <source>
        <dbReference type="PROSITE" id="PS50119"/>
    </source>
</evidence>
<dbReference type="GO" id="GO:0008270">
    <property type="term" value="F:zinc ion binding"/>
    <property type="evidence" value="ECO:0007669"/>
    <property type="project" value="UniProtKB-KW"/>
</dbReference>
<dbReference type="InterPro" id="IPR013320">
    <property type="entry name" value="ConA-like_dom_sf"/>
</dbReference>
<gene>
    <name evidence="8" type="ORF">PHYPO_G00199640</name>
</gene>
<evidence type="ECO:0000259" key="7">
    <source>
        <dbReference type="PROSITE" id="PS50188"/>
    </source>
</evidence>
<dbReference type="SMART" id="SM00336">
    <property type="entry name" value="BBOX"/>
    <property type="match status" value="1"/>
</dbReference>
<dbReference type="AlphaFoldDB" id="A0A5N5PLK8"/>
<proteinExistence type="predicted"/>
<dbReference type="InterPro" id="IPR001870">
    <property type="entry name" value="B30.2/SPRY"/>
</dbReference>
<dbReference type="Gene3D" id="3.30.160.60">
    <property type="entry name" value="Classic Zinc Finger"/>
    <property type="match status" value="1"/>
</dbReference>
<dbReference type="GO" id="GO:0005737">
    <property type="term" value="C:cytoplasm"/>
    <property type="evidence" value="ECO:0007669"/>
    <property type="project" value="UniProtKB-ARBA"/>
</dbReference>
<keyword evidence="9" id="KW-1185">Reference proteome</keyword>
<evidence type="ECO:0000256" key="3">
    <source>
        <dbReference type="ARBA" id="ARBA00022833"/>
    </source>
</evidence>
<dbReference type="PANTHER" id="PTHR25465">
    <property type="entry name" value="B-BOX DOMAIN CONTAINING"/>
    <property type="match status" value="1"/>
</dbReference>
<name>A0A5N5PLK8_PANHP</name>
<dbReference type="Pfam" id="PF13765">
    <property type="entry name" value="PRY"/>
    <property type="match status" value="1"/>
</dbReference>
<accession>A0A5N5PLK8</accession>
<sequence>MSSDLSFTAPSDVACDACPGRKRKAEQSCLQCLASYCENHLDMHNLLHVGKRHKLVVATGQLKQSVCPEHDKLMEVFCRTDRQCICHLCITNKHKDHNVVLIDYEVEEVKRKLGSTQREITDRIQTRESEVRELKQAIEAFKTSTRQAVEENEKSFTELIHSIETRQSEVKELILAQEEAAVKKAEELLERLPSEISDLKSREFELQRLERLSRADNGVHFLQGILSTPACSSSSSSPVLFVHPYSSFKFATEAVSDLIKQMKHVCDLHFTNISVHVQTAEILTSPVSKVREALLQNASKLTLNLNTAHASFRLSRESREVTAVHAAQDYTEHPDRFDCRAQILCNEGLQGTPQYWEVEYGGSSWVCIAVSYIGIDRKGKRGPLFGRNRCSWGLRCYSASYEFWHNNKHVSVKYNKRCSRIGVYLDHGIGILEFYNVSDDMRLIYKAQIKFTEPVYAGFGLAGKGTHIKLCDLEEEEKTMKEKNMLFSYSSNRLT</sequence>
<dbReference type="InterPro" id="IPR003879">
    <property type="entry name" value="Butyrophylin_SPRY"/>
</dbReference>
<dbReference type="InterPro" id="IPR051051">
    <property type="entry name" value="E3_ubiq-ligase_TRIM/RNF"/>
</dbReference>
<dbReference type="PANTHER" id="PTHR25465:SF5">
    <property type="entry name" value="E3 UBIQUITIN_ISG15 LIGASE TRIM25-RELATED"/>
    <property type="match status" value="1"/>
</dbReference>
<dbReference type="Pfam" id="PF25600">
    <property type="entry name" value="TRIM_CC"/>
    <property type="match status" value="1"/>
</dbReference>
<dbReference type="SMART" id="SM00589">
    <property type="entry name" value="PRY"/>
    <property type="match status" value="1"/>
</dbReference>
<dbReference type="InterPro" id="IPR058030">
    <property type="entry name" value="TRIM8/14/16/25/29/45/65_CC"/>
</dbReference>
<protein>
    <recommendedName>
        <fullName evidence="10">B30.2/SPRY domain-containing protein</fullName>
    </recommendedName>
</protein>
<evidence type="ECO:0000313" key="8">
    <source>
        <dbReference type="EMBL" id="KAB5579846.1"/>
    </source>
</evidence>
<dbReference type="EMBL" id="VFJC01000005">
    <property type="protein sequence ID" value="KAB5579846.1"/>
    <property type="molecule type" value="Genomic_DNA"/>
</dbReference>
<dbReference type="SUPFAM" id="SSF49899">
    <property type="entry name" value="Concanavalin A-like lectins/glucanases"/>
    <property type="match status" value="1"/>
</dbReference>
<dbReference type="Gene3D" id="4.10.830.40">
    <property type="match status" value="1"/>
</dbReference>
<dbReference type="Pfam" id="PF00643">
    <property type="entry name" value="zf-B_box"/>
    <property type="match status" value="1"/>
</dbReference>
<reference evidence="8 9" key="1">
    <citation type="submission" date="2019-06" db="EMBL/GenBank/DDBJ databases">
        <title>A chromosome-scale genome assembly of the striped catfish, Pangasianodon hypophthalmus.</title>
        <authorList>
            <person name="Wen M."/>
            <person name="Zahm M."/>
            <person name="Roques C."/>
            <person name="Cabau C."/>
            <person name="Klopp C."/>
            <person name="Donnadieu C."/>
            <person name="Jouanno E."/>
            <person name="Avarre J.-C."/>
            <person name="Campet M."/>
            <person name="Ha T.T.T."/>
            <person name="Dugue R."/>
            <person name="Lampietro C."/>
            <person name="Louis A."/>
            <person name="Herpin A."/>
            <person name="Echchiki A."/>
            <person name="Berthelot C."/>
            <person name="Parey E."/>
            <person name="Roest-Crollius H."/>
            <person name="Braasch I."/>
            <person name="Postlethwait J."/>
            <person name="Bobe J."/>
            <person name="Montfort J."/>
            <person name="Bouchez O."/>
            <person name="Begum T."/>
            <person name="Schartl M."/>
            <person name="Guiguen Y."/>
        </authorList>
    </citation>
    <scope>NUCLEOTIDE SEQUENCE [LARGE SCALE GENOMIC DNA]</scope>
    <source>
        <strain evidence="8 9">Indonesia</strain>
        <tissue evidence="8">Blood</tissue>
    </source>
</reference>
<evidence type="ECO:0000256" key="5">
    <source>
        <dbReference type="SAM" id="Coils"/>
    </source>
</evidence>
<organism evidence="8 9">
    <name type="scientific">Pangasianodon hypophthalmus</name>
    <name type="common">Striped catfish</name>
    <name type="synonym">Helicophagus hypophthalmus</name>
    <dbReference type="NCBI Taxonomy" id="310915"/>
    <lineage>
        <taxon>Eukaryota</taxon>
        <taxon>Metazoa</taxon>
        <taxon>Chordata</taxon>
        <taxon>Craniata</taxon>
        <taxon>Vertebrata</taxon>
        <taxon>Euteleostomi</taxon>
        <taxon>Actinopterygii</taxon>
        <taxon>Neopterygii</taxon>
        <taxon>Teleostei</taxon>
        <taxon>Ostariophysi</taxon>
        <taxon>Siluriformes</taxon>
        <taxon>Pangasiidae</taxon>
        <taxon>Pangasianodon</taxon>
    </lineage>
</organism>
<dbReference type="PRINTS" id="PR01407">
    <property type="entry name" value="BUTYPHLNCDUF"/>
</dbReference>
<feature type="domain" description="B30.2/SPRY" evidence="7">
    <location>
        <begin position="280"/>
        <end position="477"/>
    </location>
</feature>
<evidence type="ECO:0000256" key="1">
    <source>
        <dbReference type="ARBA" id="ARBA00022723"/>
    </source>
</evidence>
<dbReference type="Proteomes" id="UP000327468">
    <property type="component" value="Chromosome 4"/>
</dbReference>
<dbReference type="InterPro" id="IPR006574">
    <property type="entry name" value="PRY"/>
</dbReference>
<dbReference type="PROSITE" id="PS50188">
    <property type="entry name" value="B302_SPRY"/>
    <property type="match status" value="1"/>
</dbReference>
<dbReference type="InterPro" id="IPR000315">
    <property type="entry name" value="Znf_B-box"/>
</dbReference>
<keyword evidence="1" id="KW-0479">Metal-binding</keyword>
<keyword evidence="2 4" id="KW-0863">Zinc-finger</keyword>
<feature type="domain" description="B box-type" evidence="6">
    <location>
        <begin position="62"/>
        <end position="102"/>
    </location>
</feature>
<evidence type="ECO:0008006" key="10">
    <source>
        <dbReference type="Google" id="ProtNLM"/>
    </source>
</evidence>
<dbReference type="PROSITE" id="PS50119">
    <property type="entry name" value="ZF_BBOX"/>
    <property type="match status" value="1"/>
</dbReference>
<dbReference type="CDD" id="cd19769">
    <property type="entry name" value="Bbox2_TRIM16-like"/>
    <property type="match status" value="1"/>
</dbReference>
<keyword evidence="5" id="KW-0175">Coiled coil</keyword>
<evidence type="ECO:0000256" key="4">
    <source>
        <dbReference type="PROSITE-ProRule" id="PRU00024"/>
    </source>
</evidence>
<evidence type="ECO:0000256" key="2">
    <source>
        <dbReference type="ARBA" id="ARBA00022771"/>
    </source>
</evidence>
<evidence type="ECO:0000313" key="9">
    <source>
        <dbReference type="Proteomes" id="UP000327468"/>
    </source>
</evidence>
<dbReference type="Pfam" id="PF00622">
    <property type="entry name" value="SPRY"/>
    <property type="match status" value="1"/>
</dbReference>
<feature type="coiled-coil region" evidence="5">
    <location>
        <begin position="175"/>
        <end position="202"/>
    </location>
</feature>
<dbReference type="Gene3D" id="2.60.120.920">
    <property type="match status" value="1"/>
</dbReference>